<accession>A0A448XLN2</accession>
<evidence type="ECO:0000313" key="3">
    <source>
        <dbReference type="Proteomes" id="UP000784294"/>
    </source>
</evidence>
<sequence>MMSSDSEDFVVIEKNASNSESLSKQFIERLKVLIDLYKLSAASDLVFQYSEPDFETDPENAPERVRRGYIQSLCSRLIAFDGENRSLKYELANLKLQIEQQEMKLSAKVKENEELVSKLEAKKAIPEPFFGTQVIFFVCLLK</sequence>
<evidence type="ECO:0000256" key="1">
    <source>
        <dbReference type="SAM" id="Coils"/>
    </source>
</evidence>
<reference evidence="2" key="1">
    <citation type="submission" date="2018-11" db="EMBL/GenBank/DDBJ databases">
        <authorList>
            <consortium name="Pathogen Informatics"/>
        </authorList>
    </citation>
    <scope>NUCLEOTIDE SEQUENCE</scope>
</reference>
<organism evidence="2 3">
    <name type="scientific">Protopolystoma xenopodis</name>
    <dbReference type="NCBI Taxonomy" id="117903"/>
    <lineage>
        <taxon>Eukaryota</taxon>
        <taxon>Metazoa</taxon>
        <taxon>Spiralia</taxon>
        <taxon>Lophotrochozoa</taxon>
        <taxon>Platyhelminthes</taxon>
        <taxon>Monogenea</taxon>
        <taxon>Polyopisthocotylea</taxon>
        <taxon>Polystomatidea</taxon>
        <taxon>Polystomatidae</taxon>
        <taxon>Protopolystoma</taxon>
    </lineage>
</organism>
<name>A0A448XLN2_9PLAT</name>
<protein>
    <submittedName>
        <fullName evidence="2">Uncharacterized protein</fullName>
    </submittedName>
</protein>
<feature type="coiled-coil region" evidence="1">
    <location>
        <begin position="84"/>
        <end position="122"/>
    </location>
</feature>
<keyword evidence="3" id="KW-1185">Reference proteome</keyword>
<dbReference type="Proteomes" id="UP000784294">
    <property type="component" value="Unassembled WGS sequence"/>
</dbReference>
<evidence type="ECO:0000313" key="2">
    <source>
        <dbReference type="EMBL" id="VEL39571.1"/>
    </source>
</evidence>
<comment type="caution">
    <text evidence="2">The sequence shown here is derived from an EMBL/GenBank/DDBJ whole genome shotgun (WGS) entry which is preliminary data.</text>
</comment>
<keyword evidence="1" id="KW-0175">Coiled coil</keyword>
<gene>
    <name evidence="2" type="ORF">PXEA_LOCUS33011</name>
</gene>
<dbReference type="AlphaFoldDB" id="A0A448XLN2"/>
<dbReference type="EMBL" id="CAAALY010261709">
    <property type="protein sequence ID" value="VEL39571.1"/>
    <property type="molecule type" value="Genomic_DNA"/>
</dbReference>
<proteinExistence type="predicted"/>